<dbReference type="Pfam" id="PF01909">
    <property type="entry name" value="NTP_transf_2"/>
    <property type="match status" value="1"/>
</dbReference>
<dbReference type="PANTHER" id="PTHR33571:SF12">
    <property type="entry name" value="BSL3053 PROTEIN"/>
    <property type="match status" value="1"/>
</dbReference>
<comment type="similarity">
    <text evidence="9">Belongs to the MntA antitoxin family.</text>
</comment>
<keyword evidence="8" id="KW-0460">Magnesium</keyword>
<comment type="caution">
    <text evidence="11">The sequence shown here is derived from an EMBL/GenBank/DDBJ whole genome shotgun (WGS) entry which is preliminary data.</text>
</comment>
<evidence type="ECO:0000256" key="2">
    <source>
        <dbReference type="ARBA" id="ARBA00022649"/>
    </source>
</evidence>
<keyword evidence="3" id="KW-0808">Transferase</keyword>
<dbReference type="SUPFAM" id="SSF81301">
    <property type="entry name" value="Nucleotidyltransferase"/>
    <property type="match status" value="1"/>
</dbReference>
<evidence type="ECO:0000259" key="10">
    <source>
        <dbReference type="Pfam" id="PF01909"/>
    </source>
</evidence>
<dbReference type="PANTHER" id="PTHR33571">
    <property type="entry name" value="SSL8005 PROTEIN"/>
    <property type="match status" value="1"/>
</dbReference>
<gene>
    <name evidence="11" type="ORF">DCF19_21210</name>
</gene>
<dbReference type="GO" id="GO:0016779">
    <property type="term" value="F:nucleotidyltransferase activity"/>
    <property type="evidence" value="ECO:0007669"/>
    <property type="project" value="UniProtKB-KW"/>
</dbReference>
<evidence type="ECO:0000256" key="3">
    <source>
        <dbReference type="ARBA" id="ARBA00022679"/>
    </source>
</evidence>
<evidence type="ECO:0000256" key="5">
    <source>
        <dbReference type="ARBA" id="ARBA00022723"/>
    </source>
</evidence>
<accession>A0A2W4VUJ9</accession>
<evidence type="ECO:0000256" key="4">
    <source>
        <dbReference type="ARBA" id="ARBA00022695"/>
    </source>
</evidence>
<evidence type="ECO:0000256" key="8">
    <source>
        <dbReference type="ARBA" id="ARBA00022842"/>
    </source>
</evidence>
<dbReference type="CDD" id="cd05403">
    <property type="entry name" value="NT_KNTase_like"/>
    <property type="match status" value="1"/>
</dbReference>
<reference evidence="11 12" key="1">
    <citation type="submission" date="2018-04" db="EMBL/GenBank/DDBJ databases">
        <authorList>
            <person name="Go L.Y."/>
            <person name="Mitchell J.A."/>
        </authorList>
    </citation>
    <scope>NUCLEOTIDE SEQUENCE [LARGE SCALE GENOMIC DNA]</scope>
    <source>
        <strain evidence="11">ULC066bin1</strain>
    </source>
</reference>
<evidence type="ECO:0000256" key="6">
    <source>
        <dbReference type="ARBA" id="ARBA00022741"/>
    </source>
</evidence>
<dbReference type="GO" id="GO:0005524">
    <property type="term" value="F:ATP binding"/>
    <property type="evidence" value="ECO:0007669"/>
    <property type="project" value="UniProtKB-KW"/>
</dbReference>
<proteinExistence type="inferred from homology"/>
<keyword evidence="7" id="KW-0067">ATP-binding</keyword>
<dbReference type="InterPro" id="IPR052038">
    <property type="entry name" value="Type-VII_TA_antitoxin"/>
</dbReference>
<dbReference type="EMBL" id="QBML01000039">
    <property type="protein sequence ID" value="PZO36544.1"/>
    <property type="molecule type" value="Genomic_DNA"/>
</dbReference>
<keyword evidence="6" id="KW-0547">Nucleotide-binding</keyword>
<dbReference type="GO" id="GO:0046872">
    <property type="term" value="F:metal ion binding"/>
    <property type="evidence" value="ECO:0007669"/>
    <property type="project" value="UniProtKB-KW"/>
</dbReference>
<evidence type="ECO:0000256" key="7">
    <source>
        <dbReference type="ARBA" id="ARBA00022840"/>
    </source>
</evidence>
<dbReference type="Gene3D" id="3.30.460.10">
    <property type="entry name" value="Beta Polymerase, domain 2"/>
    <property type="match status" value="1"/>
</dbReference>
<keyword evidence="4" id="KW-0548">Nucleotidyltransferase</keyword>
<keyword evidence="2" id="KW-1277">Toxin-antitoxin system</keyword>
<dbReference type="InterPro" id="IPR002934">
    <property type="entry name" value="Polymerase_NTP_transf_dom"/>
</dbReference>
<protein>
    <recommendedName>
        <fullName evidence="10">Polymerase nucleotidyl transferase domain-containing protein</fullName>
    </recommendedName>
</protein>
<evidence type="ECO:0000256" key="9">
    <source>
        <dbReference type="ARBA" id="ARBA00038276"/>
    </source>
</evidence>
<dbReference type="AlphaFoldDB" id="A0A2W4VUJ9"/>
<evidence type="ECO:0000313" key="11">
    <source>
        <dbReference type="EMBL" id="PZO36544.1"/>
    </source>
</evidence>
<dbReference type="InterPro" id="IPR043519">
    <property type="entry name" value="NT_sf"/>
</dbReference>
<feature type="domain" description="Polymerase nucleotidyl transferase" evidence="10">
    <location>
        <begin position="16"/>
        <end position="91"/>
    </location>
</feature>
<comment type="cofactor">
    <cofactor evidence="1">
        <name>Mg(2+)</name>
        <dbReference type="ChEBI" id="CHEBI:18420"/>
    </cofactor>
</comment>
<dbReference type="Proteomes" id="UP000249467">
    <property type="component" value="Unassembled WGS sequence"/>
</dbReference>
<evidence type="ECO:0000313" key="12">
    <source>
        <dbReference type="Proteomes" id="UP000249467"/>
    </source>
</evidence>
<sequence length="112" mass="13257">MTAYLVKNINLPMPQIREFCDRWQIVEFALFGSVLRDDFRTDSDIDCLVSFQADSPWSLFDIVQMQIELEQIFTRKVDLLSKSAIERSENWIRRQEILSTAQNIYSKSYVLK</sequence>
<name>A0A2W4VUJ9_9CYAN</name>
<keyword evidence="5" id="KW-0479">Metal-binding</keyword>
<evidence type="ECO:0000256" key="1">
    <source>
        <dbReference type="ARBA" id="ARBA00001946"/>
    </source>
</evidence>
<reference evidence="11 12" key="2">
    <citation type="submission" date="2018-06" db="EMBL/GenBank/DDBJ databases">
        <title>Metagenomic assembly of (sub)arctic Cyanobacteria and their associated microbiome from non-axenic cultures.</title>
        <authorList>
            <person name="Baurain D."/>
        </authorList>
    </citation>
    <scope>NUCLEOTIDE SEQUENCE [LARGE SCALE GENOMIC DNA]</scope>
    <source>
        <strain evidence="11">ULC066bin1</strain>
    </source>
</reference>
<organism evidence="11 12">
    <name type="scientific">Pseudanabaena frigida</name>
    <dbReference type="NCBI Taxonomy" id="945775"/>
    <lineage>
        <taxon>Bacteria</taxon>
        <taxon>Bacillati</taxon>
        <taxon>Cyanobacteriota</taxon>
        <taxon>Cyanophyceae</taxon>
        <taxon>Pseudanabaenales</taxon>
        <taxon>Pseudanabaenaceae</taxon>
        <taxon>Pseudanabaena</taxon>
    </lineage>
</organism>